<feature type="transmembrane region" description="Helical" evidence="5">
    <location>
        <begin position="136"/>
        <end position="154"/>
    </location>
</feature>
<evidence type="ECO:0000256" key="2">
    <source>
        <dbReference type="ARBA" id="ARBA00022692"/>
    </source>
</evidence>
<dbReference type="OrthoDB" id="3900342at2759"/>
<accession>A0A5N5WZT3</accession>
<evidence type="ECO:0000313" key="7">
    <source>
        <dbReference type="EMBL" id="KAB8072592.1"/>
    </source>
</evidence>
<dbReference type="Pfam" id="PF00324">
    <property type="entry name" value="AA_permease"/>
    <property type="match status" value="2"/>
</dbReference>
<dbReference type="GO" id="GO:0016020">
    <property type="term" value="C:membrane"/>
    <property type="evidence" value="ECO:0007669"/>
    <property type="project" value="UniProtKB-SubCell"/>
</dbReference>
<feature type="transmembrane region" description="Helical" evidence="5">
    <location>
        <begin position="73"/>
        <end position="94"/>
    </location>
</feature>
<organism evidence="7 8">
    <name type="scientific">Aspergillus leporis</name>
    <dbReference type="NCBI Taxonomy" id="41062"/>
    <lineage>
        <taxon>Eukaryota</taxon>
        <taxon>Fungi</taxon>
        <taxon>Dikarya</taxon>
        <taxon>Ascomycota</taxon>
        <taxon>Pezizomycotina</taxon>
        <taxon>Eurotiomycetes</taxon>
        <taxon>Eurotiomycetidae</taxon>
        <taxon>Eurotiales</taxon>
        <taxon>Aspergillaceae</taxon>
        <taxon>Aspergillus</taxon>
        <taxon>Aspergillus subgen. Circumdati</taxon>
    </lineage>
</organism>
<evidence type="ECO:0000256" key="4">
    <source>
        <dbReference type="ARBA" id="ARBA00023136"/>
    </source>
</evidence>
<dbReference type="EMBL" id="ML732243">
    <property type="protein sequence ID" value="KAB8072592.1"/>
    <property type="molecule type" value="Genomic_DNA"/>
</dbReference>
<evidence type="ECO:0000313" key="8">
    <source>
        <dbReference type="Proteomes" id="UP000326565"/>
    </source>
</evidence>
<feature type="transmembrane region" description="Helical" evidence="5">
    <location>
        <begin position="271"/>
        <end position="291"/>
    </location>
</feature>
<name>A0A5N5WZT3_9EURO</name>
<evidence type="ECO:0000256" key="1">
    <source>
        <dbReference type="ARBA" id="ARBA00004141"/>
    </source>
</evidence>
<dbReference type="InterPro" id="IPR050524">
    <property type="entry name" value="APC_YAT"/>
</dbReference>
<dbReference type="PANTHER" id="PTHR43341">
    <property type="entry name" value="AMINO ACID PERMEASE"/>
    <property type="match status" value="1"/>
</dbReference>
<keyword evidence="3 5" id="KW-1133">Transmembrane helix</keyword>
<feature type="domain" description="Amino acid permease/ SLC12A" evidence="6">
    <location>
        <begin position="245"/>
        <end position="325"/>
    </location>
</feature>
<gene>
    <name evidence="7" type="ORF">BDV29DRAFT_202224</name>
</gene>
<proteinExistence type="predicted"/>
<reference evidence="7 8" key="1">
    <citation type="submission" date="2019-04" db="EMBL/GenBank/DDBJ databases">
        <title>Friends and foes A comparative genomics study of 23 Aspergillus species from section Flavi.</title>
        <authorList>
            <consortium name="DOE Joint Genome Institute"/>
            <person name="Kjaerbolling I."/>
            <person name="Vesth T."/>
            <person name="Frisvad J.C."/>
            <person name="Nybo J.L."/>
            <person name="Theobald S."/>
            <person name="Kildgaard S."/>
            <person name="Isbrandt T."/>
            <person name="Kuo A."/>
            <person name="Sato A."/>
            <person name="Lyhne E.K."/>
            <person name="Kogle M.E."/>
            <person name="Wiebenga A."/>
            <person name="Kun R.S."/>
            <person name="Lubbers R.J."/>
            <person name="Makela M.R."/>
            <person name="Barry K."/>
            <person name="Chovatia M."/>
            <person name="Clum A."/>
            <person name="Daum C."/>
            <person name="Haridas S."/>
            <person name="He G."/>
            <person name="LaButti K."/>
            <person name="Lipzen A."/>
            <person name="Mondo S."/>
            <person name="Riley R."/>
            <person name="Salamov A."/>
            <person name="Simmons B.A."/>
            <person name="Magnuson J.K."/>
            <person name="Henrissat B."/>
            <person name="Mortensen U.H."/>
            <person name="Larsen T.O."/>
            <person name="Devries R.P."/>
            <person name="Grigoriev I.V."/>
            <person name="Machida M."/>
            <person name="Baker S.E."/>
            <person name="Andersen M.R."/>
        </authorList>
    </citation>
    <scope>NUCLEOTIDE SEQUENCE [LARGE SCALE GENOMIC DNA]</scope>
    <source>
        <strain evidence="7 8">CBS 151.66</strain>
    </source>
</reference>
<dbReference type="AlphaFoldDB" id="A0A5N5WZT3"/>
<sequence>MVLHDRPHPRGSMVVGSRGRVLLDACDGWRPYGGGTAASTFAAALTTWYKRRYSFAMSLALEITSVNYGELEFWFASLKVIAIVGLIILGIILSSEGSREHRLFPGFWTAFMKSGFSFVCSPELMITVAATTRFNYRLAAFYIIGSHIFVIAAYDDPKLIPFVIEHWYKGLNHVVNASILTSVWSAGKSWVYAGSQILYSLTCEGHAPKVLATCNNKGVPYGAVICTRAAGLLAFLNASSSGAQCLHRFRAALKFHDVLHTITFRTPLQPYVSYHALIAVVLLTLTNGYAIFFPVQFTAASFLVSCIIVVIFLVRYLGRKLWYHTPWCDKVSELGAFSGKEEIERE</sequence>
<keyword evidence="8" id="KW-1185">Reference proteome</keyword>
<dbReference type="Proteomes" id="UP000326565">
    <property type="component" value="Unassembled WGS sequence"/>
</dbReference>
<protein>
    <submittedName>
        <fullName evidence="7">Amino acid permease-domain-containing protein</fullName>
    </submittedName>
</protein>
<keyword evidence="4 5" id="KW-0472">Membrane</keyword>
<keyword evidence="2 5" id="KW-0812">Transmembrane</keyword>
<dbReference type="GO" id="GO:0015171">
    <property type="term" value="F:amino acid transmembrane transporter activity"/>
    <property type="evidence" value="ECO:0007669"/>
    <property type="project" value="TreeGrafter"/>
</dbReference>
<evidence type="ECO:0000259" key="6">
    <source>
        <dbReference type="Pfam" id="PF00324"/>
    </source>
</evidence>
<dbReference type="Gene3D" id="1.20.1740.10">
    <property type="entry name" value="Amino acid/polyamine transporter I"/>
    <property type="match status" value="1"/>
</dbReference>
<feature type="domain" description="Amino acid permease/ SLC12A" evidence="6">
    <location>
        <begin position="67"/>
        <end position="242"/>
    </location>
</feature>
<dbReference type="PANTHER" id="PTHR43341:SF36">
    <property type="entry name" value="PROLINE-SPECIFIC PERMEASE"/>
    <property type="match status" value="1"/>
</dbReference>
<evidence type="ECO:0000256" key="3">
    <source>
        <dbReference type="ARBA" id="ARBA00022989"/>
    </source>
</evidence>
<feature type="transmembrane region" description="Helical" evidence="5">
    <location>
        <begin position="297"/>
        <end position="317"/>
    </location>
</feature>
<dbReference type="InterPro" id="IPR004841">
    <property type="entry name" value="AA-permease/SLC12A_dom"/>
</dbReference>
<comment type="subcellular location">
    <subcellularLocation>
        <location evidence="1">Membrane</location>
        <topology evidence="1">Multi-pass membrane protein</topology>
    </subcellularLocation>
</comment>
<evidence type="ECO:0000256" key="5">
    <source>
        <dbReference type="SAM" id="Phobius"/>
    </source>
</evidence>